<dbReference type="InterPro" id="IPR021457">
    <property type="entry name" value="DUF3108"/>
</dbReference>
<dbReference type="Proteomes" id="UP000192505">
    <property type="component" value="Unassembled WGS sequence"/>
</dbReference>
<reference evidence="2 3" key="1">
    <citation type="submission" date="2017-01" db="EMBL/GenBank/DDBJ databases">
        <title>Novel large sulfur bacteria in the metagenomes of groundwater-fed chemosynthetic microbial mats in the Lake Huron basin.</title>
        <authorList>
            <person name="Sharrar A.M."/>
            <person name="Flood B.E."/>
            <person name="Bailey J.V."/>
            <person name="Jones D.S."/>
            <person name="Biddanda B."/>
            <person name="Ruberg S.A."/>
            <person name="Marcus D.N."/>
            <person name="Dick G.J."/>
        </authorList>
    </citation>
    <scope>NUCLEOTIDE SEQUENCE [LARGE SCALE GENOMIC DNA]</scope>
    <source>
        <strain evidence="2">A7</strain>
    </source>
</reference>
<organism evidence="2 3">
    <name type="scientific">Rhodoferax ferrireducens</name>
    <dbReference type="NCBI Taxonomy" id="192843"/>
    <lineage>
        <taxon>Bacteria</taxon>
        <taxon>Pseudomonadati</taxon>
        <taxon>Pseudomonadota</taxon>
        <taxon>Betaproteobacteria</taxon>
        <taxon>Burkholderiales</taxon>
        <taxon>Comamonadaceae</taxon>
        <taxon>Rhodoferax</taxon>
    </lineage>
</organism>
<proteinExistence type="predicted"/>
<protein>
    <recommendedName>
        <fullName evidence="4">DUF3108 domain-containing protein</fullName>
    </recommendedName>
</protein>
<dbReference type="EMBL" id="MTEI01000008">
    <property type="protein sequence ID" value="OQW87557.1"/>
    <property type="molecule type" value="Genomic_DNA"/>
</dbReference>
<comment type="caution">
    <text evidence="2">The sequence shown here is derived from an EMBL/GenBank/DDBJ whole genome shotgun (WGS) entry which is preliminary data.</text>
</comment>
<sequence length="363" mass="38380">MPLKHWLALSVLVLLVHLGLLQSLPLSLAPPGSAAAVALSFATRAVAPPPDAVPPPPSPVAKRPPKVAARPMAPPPPPEAAATQAPDPTPAAVLPTPAPENTAPPPLAEPEQAIPPQLAASAPEPLPALDAVASSAPAAPPAAMPLRFSAESLSPSIRLIYALKTNKFPFPVHGELLWLNEGNAYSARLHYGVFGLSREQTSRGLITTTGLAPERFSDKYRSELAAHFNYAEHKISFSANTPDAALLPGAQDRLSVLLQLGALLASEPEQYPPGSTVSIQTAGPRDADTWLFTVVSVEPLELTRGTTQAIKLERNPRRPYDQKVEVWLAPDLGYLPARIRITDANGDNVDQIWVATEPAGPPT</sequence>
<feature type="compositionally biased region" description="Pro residues" evidence="1">
    <location>
        <begin position="96"/>
        <end position="108"/>
    </location>
</feature>
<evidence type="ECO:0000256" key="1">
    <source>
        <dbReference type="SAM" id="MobiDB-lite"/>
    </source>
</evidence>
<evidence type="ECO:0000313" key="3">
    <source>
        <dbReference type="Proteomes" id="UP000192505"/>
    </source>
</evidence>
<dbReference type="Pfam" id="PF11306">
    <property type="entry name" value="DUF3108"/>
    <property type="match status" value="1"/>
</dbReference>
<gene>
    <name evidence="2" type="ORF">BWK72_13310</name>
</gene>
<feature type="compositionally biased region" description="Low complexity" evidence="1">
    <location>
        <begin position="80"/>
        <end position="95"/>
    </location>
</feature>
<evidence type="ECO:0000313" key="2">
    <source>
        <dbReference type="EMBL" id="OQW87557.1"/>
    </source>
</evidence>
<name>A0A1W9KT24_9BURK</name>
<feature type="region of interest" description="Disordered" evidence="1">
    <location>
        <begin position="48"/>
        <end position="111"/>
    </location>
</feature>
<evidence type="ECO:0008006" key="4">
    <source>
        <dbReference type="Google" id="ProtNLM"/>
    </source>
</evidence>
<dbReference type="AlphaFoldDB" id="A0A1W9KT24"/>
<feature type="compositionally biased region" description="Pro residues" evidence="1">
    <location>
        <begin position="48"/>
        <end position="59"/>
    </location>
</feature>
<accession>A0A1W9KT24</accession>